<keyword evidence="1 4" id="KW-0378">Hydrolase</keyword>
<dbReference type="InterPro" id="IPR050300">
    <property type="entry name" value="GDXG_lipolytic_enzyme"/>
</dbReference>
<sequence>MVSVRARAFIAAARLQRKKSFYATAAGMRRRLSAHQSAARCEPPRSVRRHRSITRHEVQGHSCYTLHPDGRWDGLHIFHLHGGGFVEQPEKHHWRFADNLVGTLGCRYSMFMYPLAPEHDHREITAVSRRAYREMMADTPQSGRVLFGDSAGGSLSLGIAQELRDRGEAQPACIALFSPWLNMAVDHELSQVIEPHDPELGIAGLQQAGRWYAADRPLDDPELSPEHANLAGIAALSIFIGTRDILLPDALLLHFNACTVGTISRLQIYDGMFHNWAMKPIPEAHRARRQLIEFLAESTRAAASSEKEQTHHDRSDNRGDHRNRPTARHRELDVEADHSRG</sequence>
<evidence type="ECO:0000256" key="1">
    <source>
        <dbReference type="ARBA" id="ARBA00022801"/>
    </source>
</evidence>
<evidence type="ECO:0000313" key="5">
    <source>
        <dbReference type="Proteomes" id="UP000190074"/>
    </source>
</evidence>
<evidence type="ECO:0000256" key="2">
    <source>
        <dbReference type="SAM" id="MobiDB-lite"/>
    </source>
</evidence>
<evidence type="ECO:0000313" key="4">
    <source>
        <dbReference type="EMBL" id="SKM93888.1"/>
    </source>
</evidence>
<proteinExistence type="predicted"/>
<evidence type="ECO:0000259" key="3">
    <source>
        <dbReference type="Pfam" id="PF07859"/>
    </source>
</evidence>
<dbReference type="EMBL" id="FVGW01000019">
    <property type="protein sequence ID" value="SKM93888.1"/>
    <property type="molecule type" value="Genomic_DNA"/>
</dbReference>
<name>A0A1T6E7F7_9MYCO</name>
<dbReference type="PANTHER" id="PTHR48081:SF8">
    <property type="entry name" value="ALPHA_BETA HYDROLASE FOLD-3 DOMAIN-CONTAINING PROTEIN-RELATED"/>
    <property type="match status" value="1"/>
</dbReference>
<dbReference type="AlphaFoldDB" id="A0A1T6E7F7"/>
<dbReference type="Gene3D" id="3.40.50.1820">
    <property type="entry name" value="alpha/beta hydrolase"/>
    <property type="match status" value="1"/>
</dbReference>
<dbReference type="InterPro" id="IPR029058">
    <property type="entry name" value="AB_hydrolase_fold"/>
</dbReference>
<protein>
    <submittedName>
        <fullName evidence="4">Putative esterase</fullName>
        <ecNumber evidence="4">3.1.1.83</ecNumber>
    </submittedName>
</protein>
<accession>A0A1T6E7F7</accession>
<dbReference type="RefSeq" id="WP_005068454.1">
    <property type="nucleotide sequence ID" value="NZ_CP021122.1"/>
</dbReference>
<organism evidence="4 5">
    <name type="scientific">Mycobacteroides abscessus subsp. massiliense</name>
    <dbReference type="NCBI Taxonomy" id="1962118"/>
    <lineage>
        <taxon>Bacteria</taxon>
        <taxon>Bacillati</taxon>
        <taxon>Actinomycetota</taxon>
        <taxon>Actinomycetes</taxon>
        <taxon>Mycobacteriales</taxon>
        <taxon>Mycobacteriaceae</taxon>
        <taxon>Mycobacteroides</taxon>
        <taxon>Mycobacteroides abscessus</taxon>
    </lineage>
</organism>
<feature type="domain" description="Alpha/beta hydrolase fold-3" evidence="3">
    <location>
        <begin position="77"/>
        <end position="277"/>
    </location>
</feature>
<dbReference type="SUPFAM" id="SSF53474">
    <property type="entry name" value="alpha/beta-Hydrolases"/>
    <property type="match status" value="1"/>
</dbReference>
<dbReference type="Pfam" id="PF07859">
    <property type="entry name" value="Abhydrolase_3"/>
    <property type="match status" value="1"/>
</dbReference>
<dbReference type="Proteomes" id="UP000190074">
    <property type="component" value="Unassembled WGS sequence"/>
</dbReference>
<dbReference type="PANTHER" id="PTHR48081">
    <property type="entry name" value="AB HYDROLASE SUPERFAMILY PROTEIN C4A8.06C"/>
    <property type="match status" value="1"/>
</dbReference>
<gene>
    <name evidence="4" type="primary">mlhB_8</name>
    <name evidence="4" type="ORF">SAMEA2259716_05548</name>
</gene>
<dbReference type="InterPro" id="IPR013094">
    <property type="entry name" value="AB_hydrolase_3"/>
</dbReference>
<feature type="region of interest" description="Disordered" evidence="2">
    <location>
        <begin position="299"/>
        <end position="341"/>
    </location>
</feature>
<reference evidence="4 5" key="1">
    <citation type="submission" date="2016-11" db="EMBL/GenBank/DDBJ databases">
        <authorList>
            <consortium name="Pathogen Informatics"/>
        </authorList>
    </citation>
    <scope>NUCLEOTIDE SEQUENCE [LARGE SCALE GENOMIC DNA]</scope>
    <source>
        <strain evidence="4 5">911</strain>
    </source>
</reference>
<dbReference type="GO" id="GO:0016787">
    <property type="term" value="F:hydrolase activity"/>
    <property type="evidence" value="ECO:0007669"/>
    <property type="project" value="UniProtKB-KW"/>
</dbReference>
<dbReference type="EC" id="3.1.1.83" evidence="4"/>
<feature type="compositionally biased region" description="Basic and acidic residues" evidence="2">
    <location>
        <begin position="305"/>
        <end position="341"/>
    </location>
</feature>